<dbReference type="PRINTS" id="PR00320">
    <property type="entry name" value="GPROTEINBRPT"/>
</dbReference>
<accession>A0A9W8A368</accession>
<name>A0A9W8A368_9FUNG</name>
<evidence type="ECO:0000256" key="1">
    <source>
        <dbReference type="ARBA" id="ARBA00022574"/>
    </source>
</evidence>
<dbReference type="PANTHER" id="PTHR16017:SF0">
    <property type="entry name" value="WD REPEAT-CONTAINING PROTEIN 70"/>
    <property type="match status" value="1"/>
</dbReference>
<dbReference type="Proteomes" id="UP001150569">
    <property type="component" value="Unassembled WGS sequence"/>
</dbReference>
<dbReference type="PANTHER" id="PTHR16017">
    <property type="entry name" value="GASTRULATION DEFECTIVE PROTEIN 1-RELATED"/>
    <property type="match status" value="1"/>
</dbReference>
<evidence type="ECO:0000313" key="5">
    <source>
        <dbReference type="EMBL" id="KAJ1921495.1"/>
    </source>
</evidence>
<dbReference type="InterPro" id="IPR001680">
    <property type="entry name" value="WD40_rpt"/>
</dbReference>
<evidence type="ECO:0000256" key="2">
    <source>
        <dbReference type="ARBA" id="ARBA00022737"/>
    </source>
</evidence>
<keyword evidence="2" id="KW-0677">Repeat</keyword>
<feature type="compositionally biased region" description="Acidic residues" evidence="4">
    <location>
        <begin position="17"/>
        <end position="42"/>
    </location>
</feature>
<dbReference type="Gene3D" id="2.130.10.10">
    <property type="entry name" value="YVTN repeat-like/Quinoprotein amine dehydrogenase"/>
    <property type="match status" value="2"/>
</dbReference>
<feature type="region of interest" description="Disordered" evidence="4">
    <location>
        <begin position="421"/>
        <end position="455"/>
    </location>
</feature>
<feature type="region of interest" description="Disordered" evidence="4">
    <location>
        <begin position="499"/>
        <end position="525"/>
    </location>
</feature>
<dbReference type="InterPro" id="IPR051858">
    <property type="entry name" value="WD_repeat_GAD-1"/>
</dbReference>
<keyword evidence="6" id="KW-1185">Reference proteome</keyword>
<evidence type="ECO:0000313" key="6">
    <source>
        <dbReference type="Proteomes" id="UP001150569"/>
    </source>
</evidence>
<dbReference type="SMART" id="SM00320">
    <property type="entry name" value="WD40"/>
    <property type="match status" value="6"/>
</dbReference>
<comment type="caution">
    <text evidence="5">The sequence shown here is derived from an EMBL/GenBank/DDBJ whole genome shotgun (WGS) entry which is preliminary data.</text>
</comment>
<dbReference type="GO" id="GO:0035861">
    <property type="term" value="C:site of double-strand break"/>
    <property type="evidence" value="ECO:0007669"/>
    <property type="project" value="TreeGrafter"/>
</dbReference>
<evidence type="ECO:0000256" key="4">
    <source>
        <dbReference type="SAM" id="MobiDB-lite"/>
    </source>
</evidence>
<sequence>MADTELAAQPLLPTQREDEDGSDAFSEFESESESEQGGEDEVDRPPVAKKVDLADHRKAISAIDLDPSGARLISGSYDYSIKLWDFAGMDTAFRPFRSFEPFGEYQIKDLAYSATGDRFVAASGASFPLLFDRDGQELQRFAKGDMYIRDPRQTSGHTMALTRLGWHPTDRATFYTASNDGTVRLWDVENKRKQKQVWVIRPKTRAARVSVDAALMAPDGRTLVVATNDGCLSIWPTRGNPNKPQHCIDGAHAVGSEVTALVRSIDGHTLASRATDDTVKLWDLRNFRNPLATRTGLPVRYGETGLAFSPADRYIVTGVAPAPKDGGAGSLVFLDKATLETRHTVDLAGTANGPVALLWHSRLNQIACGTSQGTIHVYYDESASIRGAKLGAARIAKPQFTSVSYANPTIITPHALPLFRDQETQNKRRPGEKARKQAEKHKIPERPIHGHGHGGRMGLTETQHIMKNIVKNTTFDEDPREALLKYAKEAEENPYWIAPAYQQNQPKPVFSEDTDEPEAKRSKRA</sequence>
<dbReference type="GO" id="GO:0005634">
    <property type="term" value="C:nucleus"/>
    <property type="evidence" value="ECO:0007669"/>
    <property type="project" value="TreeGrafter"/>
</dbReference>
<keyword evidence="1 3" id="KW-0853">WD repeat</keyword>
<feature type="compositionally biased region" description="Basic and acidic residues" evidence="4">
    <location>
        <begin position="421"/>
        <end position="448"/>
    </location>
</feature>
<gene>
    <name evidence="5" type="ORF">IWQ60_006738</name>
</gene>
<feature type="repeat" description="WD" evidence="3">
    <location>
        <begin position="53"/>
        <end position="85"/>
    </location>
</feature>
<dbReference type="AlphaFoldDB" id="A0A9W8A368"/>
<evidence type="ECO:0000256" key="3">
    <source>
        <dbReference type="PROSITE-ProRule" id="PRU00221"/>
    </source>
</evidence>
<feature type="repeat" description="WD" evidence="3">
    <location>
        <begin position="251"/>
        <end position="286"/>
    </location>
</feature>
<feature type="region of interest" description="Disordered" evidence="4">
    <location>
        <begin position="1"/>
        <end position="47"/>
    </location>
</feature>
<organism evidence="5 6">
    <name type="scientific">Tieghemiomyces parasiticus</name>
    <dbReference type="NCBI Taxonomy" id="78921"/>
    <lineage>
        <taxon>Eukaryota</taxon>
        <taxon>Fungi</taxon>
        <taxon>Fungi incertae sedis</taxon>
        <taxon>Zoopagomycota</taxon>
        <taxon>Kickxellomycotina</taxon>
        <taxon>Dimargaritomycetes</taxon>
        <taxon>Dimargaritales</taxon>
        <taxon>Dimargaritaceae</taxon>
        <taxon>Tieghemiomyces</taxon>
    </lineage>
</organism>
<dbReference type="InterPro" id="IPR015943">
    <property type="entry name" value="WD40/YVTN_repeat-like_dom_sf"/>
</dbReference>
<proteinExistence type="predicted"/>
<dbReference type="SUPFAM" id="SSF50978">
    <property type="entry name" value="WD40 repeat-like"/>
    <property type="match status" value="1"/>
</dbReference>
<protein>
    <submittedName>
        <fullName evidence="5">Uncharacterized protein</fullName>
    </submittedName>
</protein>
<dbReference type="EMBL" id="JANBPT010000416">
    <property type="protein sequence ID" value="KAJ1921495.1"/>
    <property type="molecule type" value="Genomic_DNA"/>
</dbReference>
<feature type="repeat" description="WD" evidence="3">
    <location>
        <begin position="154"/>
        <end position="196"/>
    </location>
</feature>
<reference evidence="5" key="1">
    <citation type="submission" date="2022-07" db="EMBL/GenBank/DDBJ databases">
        <title>Phylogenomic reconstructions and comparative analyses of Kickxellomycotina fungi.</title>
        <authorList>
            <person name="Reynolds N.K."/>
            <person name="Stajich J.E."/>
            <person name="Barry K."/>
            <person name="Grigoriev I.V."/>
            <person name="Crous P."/>
            <person name="Smith M.E."/>
        </authorList>
    </citation>
    <scope>NUCLEOTIDE SEQUENCE</scope>
    <source>
        <strain evidence="5">RSA 861</strain>
    </source>
</reference>
<dbReference type="PROSITE" id="PS50082">
    <property type="entry name" value="WD_REPEATS_2"/>
    <property type="match status" value="3"/>
</dbReference>
<dbReference type="PROSITE" id="PS50294">
    <property type="entry name" value="WD_REPEATS_REGION"/>
    <property type="match status" value="2"/>
</dbReference>
<dbReference type="InterPro" id="IPR020472">
    <property type="entry name" value="WD40_PAC1"/>
</dbReference>
<dbReference type="OrthoDB" id="10264376at2759"/>
<dbReference type="InterPro" id="IPR036322">
    <property type="entry name" value="WD40_repeat_dom_sf"/>
</dbReference>
<dbReference type="Pfam" id="PF00400">
    <property type="entry name" value="WD40"/>
    <property type="match status" value="3"/>
</dbReference>